<dbReference type="Pfam" id="PF24807">
    <property type="entry name" value="WD40_CDC20-Fz"/>
    <property type="match status" value="1"/>
</dbReference>
<dbReference type="EMBL" id="LHPG02000018">
    <property type="protein sequence ID" value="PRW32950.1"/>
    <property type="molecule type" value="Genomic_DNA"/>
</dbReference>
<feature type="repeat" description="WD" evidence="8">
    <location>
        <begin position="393"/>
        <end position="424"/>
    </location>
</feature>
<evidence type="ECO:0000256" key="1">
    <source>
        <dbReference type="ARBA" id="ARBA00006445"/>
    </source>
</evidence>
<evidence type="ECO:0000256" key="2">
    <source>
        <dbReference type="ARBA" id="ARBA00022574"/>
    </source>
</evidence>
<dbReference type="SUPFAM" id="SSF50978">
    <property type="entry name" value="WD40 repeat-like"/>
    <property type="match status" value="1"/>
</dbReference>
<dbReference type="PANTHER" id="PTHR19918:SF8">
    <property type="entry name" value="FI02843P"/>
    <property type="match status" value="1"/>
</dbReference>
<dbReference type="SMART" id="SM00320">
    <property type="entry name" value="WD40"/>
    <property type="match status" value="6"/>
</dbReference>
<dbReference type="InterPro" id="IPR015943">
    <property type="entry name" value="WD40/YVTN_repeat-like_dom_sf"/>
</dbReference>
<comment type="caution">
    <text evidence="10">The sequence shown here is derived from an EMBL/GenBank/DDBJ whole genome shotgun (WGS) entry which is preliminary data.</text>
</comment>
<dbReference type="GO" id="GO:1990757">
    <property type="term" value="F:ubiquitin ligase activator activity"/>
    <property type="evidence" value="ECO:0007669"/>
    <property type="project" value="TreeGrafter"/>
</dbReference>
<comment type="similarity">
    <text evidence="1">Belongs to the WD repeat CDC20/Fizzy family.</text>
</comment>
<proteinExistence type="inferred from homology"/>
<keyword evidence="11" id="KW-1185">Reference proteome</keyword>
<evidence type="ECO:0000256" key="8">
    <source>
        <dbReference type="PROSITE-ProRule" id="PRU00221"/>
    </source>
</evidence>
<dbReference type="GO" id="GO:0031145">
    <property type="term" value="P:anaphase-promoting complex-dependent catabolic process"/>
    <property type="evidence" value="ECO:0007669"/>
    <property type="project" value="TreeGrafter"/>
</dbReference>
<comment type="function">
    <text evidence="7">Component of the anaphase promoting complex/cyclosome (APC/C), a cell cycle-regulated E3 ubiquitin-protein ligase complex that controls progression through mitosis and the G1 phase of the cell cycle.</text>
</comment>
<keyword evidence="4" id="KW-0677">Repeat</keyword>
<dbReference type="GO" id="GO:1905786">
    <property type="term" value="P:positive regulation of anaphase-promoting complex-dependent catabolic process"/>
    <property type="evidence" value="ECO:0007669"/>
    <property type="project" value="TreeGrafter"/>
</dbReference>
<organism evidence="10 11">
    <name type="scientific">Chlorella sorokiniana</name>
    <name type="common">Freshwater green alga</name>
    <dbReference type="NCBI Taxonomy" id="3076"/>
    <lineage>
        <taxon>Eukaryota</taxon>
        <taxon>Viridiplantae</taxon>
        <taxon>Chlorophyta</taxon>
        <taxon>core chlorophytes</taxon>
        <taxon>Trebouxiophyceae</taxon>
        <taxon>Chlorellales</taxon>
        <taxon>Chlorellaceae</taxon>
        <taxon>Chlorella clade</taxon>
        <taxon>Chlorella</taxon>
    </lineage>
</organism>
<evidence type="ECO:0000313" key="11">
    <source>
        <dbReference type="Proteomes" id="UP000239899"/>
    </source>
</evidence>
<dbReference type="InterPro" id="IPR001680">
    <property type="entry name" value="WD40_rpt"/>
</dbReference>
<dbReference type="GO" id="GO:0010997">
    <property type="term" value="F:anaphase-promoting complex binding"/>
    <property type="evidence" value="ECO:0007669"/>
    <property type="project" value="InterPro"/>
</dbReference>
<keyword evidence="2 8" id="KW-0853">WD repeat</keyword>
<keyword evidence="3 10" id="KW-0132">Cell division</keyword>
<keyword evidence="6" id="KW-0131">Cell cycle</keyword>
<evidence type="ECO:0000256" key="5">
    <source>
        <dbReference type="ARBA" id="ARBA00022776"/>
    </source>
</evidence>
<dbReference type="AlphaFoldDB" id="A0A2P6TFR6"/>
<protein>
    <submittedName>
        <fullName evidence="10">Cell division cycle 20 isoform B</fullName>
    </submittedName>
</protein>
<accession>A0A2P6TFR6</accession>
<dbReference type="InterPro" id="IPR056150">
    <property type="entry name" value="WD40_CDC20-Fz"/>
</dbReference>
<evidence type="ECO:0000313" key="10">
    <source>
        <dbReference type="EMBL" id="PRW32950.1"/>
    </source>
</evidence>
<name>A0A2P6TFR6_CHLSO</name>
<evidence type="ECO:0000259" key="9">
    <source>
        <dbReference type="Pfam" id="PF24807"/>
    </source>
</evidence>
<dbReference type="GO" id="GO:0005680">
    <property type="term" value="C:anaphase-promoting complex"/>
    <property type="evidence" value="ECO:0007669"/>
    <property type="project" value="TreeGrafter"/>
</dbReference>
<dbReference type="PANTHER" id="PTHR19918">
    <property type="entry name" value="CELL DIVISION CYCLE 20 CDC20 FIZZY -RELATED"/>
    <property type="match status" value="1"/>
</dbReference>
<feature type="repeat" description="WD" evidence="8">
    <location>
        <begin position="259"/>
        <end position="300"/>
    </location>
</feature>
<dbReference type="CDD" id="cd00200">
    <property type="entry name" value="WD40"/>
    <property type="match status" value="1"/>
</dbReference>
<dbReference type="GO" id="GO:0051301">
    <property type="term" value="P:cell division"/>
    <property type="evidence" value="ECO:0007669"/>
    <property type="project" value="UniProtKB-KW"/>
</dbReference>
<dbReference type="Proteomes" id="UP000239899">
    <property type="component" value="Unassembled WGS sequence"/>
</dbReference>
<evidence type="ECO:0000256" key="7">
    <source>
        <dbReference type="ARBA" id="ARBA00023425"/>
    </source>
</evidence>
<keyword evidence="5" id="KW-0498">Mitosis</keyword>
<dbReference type="InterPro" id="IPR036322">
    <property type="entry name" value="WD40_repeat_dom_sf"/>
</dbReference>
<reference evidence="10 11" key="1">
    <citation type="journal article" date="2018" name="Plant J.">
        <title>Genome sequences of Chlorella sorokiniana UTEX 1602 and Micractinium conductrix SAG 241.80: implications to maltose excretion by a green alga.</title>
        <authorList>
            <person name="Arriola M.B."/>
            <person name="Velmurugan N."/>
            <person name="Zhang Y."/>
            <person name="Plunkett M.H."/>
            <person name="Hondzo H."/>
            <person name="Barney B.M."/>
        </authorList>
    </citation>
    <scope>NUCLEOTIDE SEQUENCE [LARGE SCALE GENOMIC DNA]</scope>
    <source>
        <strain evidence="11">UTEX 1602</strain>
    </source>
</reference>
<evidence type="ECO:0000256" key="3">
    <source>
        <dbReference type="ARBA" id="ARBA00022618"/>
    </source>
</evidence>
<evidence type="ECO:0000256" key="4">
    <source>
        <dbReference type="ARBA" id="ARBA00022737"/>
    </source>
</evidence>
<dbReference type="Gene3D" id="2.130.10.10">
    <property type="entry name" value="YVTN repeat-like/Quinoprotein amine dehydrogenase"/>
    <property type="match status" value="1"/>
</dbReference>
<dbReference type="PROSITE" id="PS50294">
    <property type="entry name" value="WD_REPEATS_REGION"/>
    <property type="match status" value="2"/>
</dbReference>
<dbReference type="InterPro" id="IPR033010">
    <property type="entry name" value="Cdc20/Fizzy"/>
</dbReference>
<gene>
    <name evidence="10" type="ORF">C2E21_8163</name>
</gene>
<evidence type="ECO:0000256" key="6">
    <source>
        <dbReference type="ARBA" id="ARBA00023306"/>
    </source>
</evidence>
<dbReference type="OrthoDB" id="10263272at2759"/>
<dbReference type="STRING" id="3076.A0A2P6TFR6"/>
<sequence>MATASPSVVRAAPAAASPRVFAASSKTAGKLDRFIPNRSSSNLDVAAYNVSREARDVENLDALSPSKMEYKKQLAANLGQDGSARILAFKQKAPAPAEGFENHMASLYTANNGPRPKKAFRAVPQQPERILDAPDLVDDYYLNLLDWGSTNSVAVALNQTVYLWNASSGDIQELLSTQGDDYVTSLNWAADGKHVAVGFSNSLTQIWDAERCKPIRNLNGHAARVSSLSWNQHILSTGGRDSLILNHDVRVREHITATLRGHEQEVCGLKWSPNGTQLASGGNDNLLMIWDAANDRPTHRITAHQAAVKALAWCPFQANLLATGGGTADRTIKFHNTHTGVLGGALLNSIDTGSQVCSLQWNRHERELLSSHGFSQNQLCLWKYPSMAKVAELTGHTSRVLHLAQSPDGTTVVSAAADETLRFWRCFGEPAGTGAAKPGATKAAAASSMLRSVNIR</sequence>
<feature type="domain" description="CDC20/Fizzy WD40" evidence="9">
    <location>
        <begin position="131"/>
        <end position="424"/>
    </location>
</feature>
<dbReference type="PROSITE" id="PS50082">
    <property type="entry name" value="WD_REPEATS_2"/>
    <property type="match status" value="2"/>
</dbReference>